<evidence type="ECO:0000313" key="11">
    <source>
        <dbReference type="EMBL" id="CAB4629393.1"/>
    </source>
</evidence>
<dbReference type="GO" id="GO:0005886">
    <property type="term" value="C:plasma membrane"/>
    <property type="evidence" value="ECO:0007669"/>
    <property type="project" value="UniProtKB-SubCell"/>
</dbReference>
<feature type="transmembrane region" description="Helical" evidence="9">
    <location>
        <begin position="86"/>
        <end position="111"/>
    </location>
</feature>
<accession>A0A6J6IYQ0</accession>
<organism evidence="11">
    <name type="scientific">freshwater metagenome</name>
    <dbReference type="NCBI Taxonomy" id="449393"/>
    <lineage>
        <taxon>unclassified sequences</taxon>
        <taxon>metagenomes</taxon>
        <taxon>ecological metagenomes</taxon>
    </lineage>
</organism>
<feature type="transmembrane region" description="Helical" evidence="9">
    <location>
        <begin position="26"/>
        <end position="50"/>
    </location>
</feature>
<comment type="similarity">
    <text evidence="2">Belongs to the binding-protein-dependent transport system permease family. CysTW subfamily.</text>
</comment>
<keyword evidence="3" id="KW-0813">Transport</keyword>
<protein>
    <submittedName>
        <fullName evidence="11">Unannotated protein</fullName>
    </submittedName>
</protein>
<feature type="transmembrane region" description="Helical" evidence="9">
    <location>
        <begin position="174"/>
        <end position="196"/>
    </location>
</feature>
<evidence type="ECO:0000256" key="5">
    <source>
        <dbReference type="ARBA" id="ARBA00022592"/>
    </source>
</evidence>
<feature type="transmembrane region" description="Helical" evidence="9">
    <location>
        <begin position="292"/>
        <end position="318"/>
    </location>
</feature>
<evidence type="ECO:0000256" key="9">
    <source>
        <dbReference type="SAM" id="Phobius"/>
    </source>
</evidence>
<proteinExistence type="inferred from homology"/>
<comment type="subcellular location">
    <subcellularLocation>
        <location evidence="1">Cell membrane</location>
        <topology evidence="1">Multi-pass membrane protein</topology>
    </subcellularLocation>
</comment>
<dbReference type="GO" id="GO:0005315">
    <property type="term" value="F:phosphate transmembrane transporter activity"/>
    <property type="evidence" value="ECO:0007669"/>
    <property type="project" value="InterPro"/>
</dbReference>
<evidence type="ECO:0000259" key="10">
    <source>
        <dbReference type="PROSITE" id="PS50928"/>
    </source>
</evidence>
<evidence type="ECO:0000256" key="4">
    <source>
        <dbReference type="ARBA" id="ARBA00022475"/>
    </source>
</evidence>
<sequence length="325" mass="34706">MSVNAPSEKIERRKLATKPFARADRIFFAVSTAAAYSSFVIIALILIFLVGRAIPAFQTQGIIDFAFGSTWDSAATPATFQLGPMLWGSILISLIGVVIAVPLAISIAYFIEFMAHKTLAKIVTTIVDLLAAIPSIVLGLWGAFVFSPIAAGWAKMLNQSMGWIPIFDNPEQNFLRSPFIAGIVVAVMIVPIIASITREIFSQMDRDIINASLALGGNRESTFRKVILPTAAGGVIGGVLLGLGRALGETVAVLYVLNISFDINWGSVLQAKGGSVASMIISKFGEANPDEISALMAAGLVLFVFTLIINSIASYIVAKAQPWRK</sequence>
<dbReference type="PROSITE" id="PS50928">
    <property type="entry name" value="ABC_TM1"/>
    <property type="match status" value="1"/>
</dbReference>
<evidence type="ECO:0000256" key="8">
    <source>
        <dbReference type="ARBA" id="ARBA00023136"/>
    </source>
</evidence>
<keyword evidence="6 9" id="KW-0812">Transmembrane</keyword>
<evidence type="ECO:0000256" key="2">
    <source>
        <dbReference type="ARBA" id="ARBA00007069"/>
    </source>
</evidence>
<feature type="transmembrane region" description="Helical" evidence="9">
    <location>
        <begin position="226"/>
        <end position="247"/>
    </location>
</feature>
<keyword evidence="5" id="KW-0592">Phosphate transport</keyword>
<dbReference type="SUPFAM" id="SSF161098">
    <property type="entry name" value="MetI-like"/>
    <property type="match status" value="1"/>
</dbReference>
<dbReference type="PANTHER" id="PTHR30425:SF1">
    <property type="entry name" value="PHOSPHATE TRANSPORT SYSTEM PERMEASE PROTEIN PSTC"/>
    <property type="match status" value="1"/>
</dbReference>
<keyword evidence="8 9" id="KW-0472">Membrane</keyword>
<dbReference type="Gene3D" id="1.10.3720.10">
    <property type="entry name" value="MetI-like"/>
    <property type="match status" value="1"/>
</dbReference>
<gene>
    <name evidence="11" type="ORF">UFOPK2001_00418</name>
</gene>
<dbReference type="InterPro" id="IPR035906">
    <property type="entry name" value="MetI-like_sf"/>
</dbReference>
<dbReference type="EMBL" id="CAEZVN010000025">
    <property type="protein sequence ID" value="CAB4629393.1"/>
    <property type="molecule type" value="Genomic_DNA"/>
</dbReference>
<evidence type="ECO:0000256" key="6">
    <source>
        <dbReference type="ARBA" id="ARBA00022692"/>
    </source>
</evidence>
<dbReference type="InterPro" id="IPR011864">
    <property type="entry name" value="Phosphate_PstC"/>
</dbReference>
<evidence type="ECO:0000256" key="7">
    <source>
        <dbReference type="ARBA" id="ARBA00022989"/>
    </source>
</evidence>
<dbReference type="Pfam" id="PF00528">
    <property type="entry name" value="BPD_transp_1"/>
    <property type="match status" value="1"/>
</dbReference>
<keyword evidence="7 9" id="KW-1133">Transmembrane helix</keyword>
<reference evidence="11" key="1">
    <citation type="submission" date="2020-05" db="EMBL/GenBank/DDBJ databases">
        <authorList>
            <person name="Chiriac C."/>
            <person name="Salcher M."/>
            <person name="Ghai R."/>
            <person name="Kavagutti S V."/>
        </authorList>
    </citation>
    <scope>NUCLEOTIDE SEQUENCE</scope>
</reference>
<dbReference type="NCBIfam" id="TIGR02138">
    <property type="entry name" value="phosphate_pstC"/>
    <property type="match status" value="1"/>
</dbReference>
<dbReference type="PANTHER" id="PTHR30425">
    <property type="entry name" value="PHOSPHATE TRANSPORT SYSTEM PERMEASE PROTEIN PST"/>
    <property type="match status" value="1"/>
</dbReference>
<dbReference type="AlphaFoldDB" id="A0A6J6IYQ0"/>
<feature type="transmembrane region" description="Helical" evidence="9">
    <location>
        <begin position="123"/>
        <end position="154"/>
    </location>
</feature>
<dbReference type="InterPro" id="IPR051124">
    <property type="entry name" value="Phosphate_Transport_Permease"/>
</dbReference>
<dbReference type="GO" id="GO:0006817">
    <property type="term" value="P:phosphate ion transport"/>
    <property type="evidence" value="ECO:0007669"/>
    <property type="project" value="UniProtKB-KW"/>
</dbReference>
<evidence type="ECO:0000256" key="3">
    <source>
        <dbReference type="ARBA" id="ARBA00022448"/>
    </source>
</evidence>
<dbReference type="CDD" id="cd06261">
    <property type="entry name" value="TM_PBP2"/>
    <property type="match status" value="1"/>
</dbReference>
<name>A0A6J6IYQ0_9ZZZZ</name>
<dbReference type="InterPro" id="IPR000515">
    <property type="entry name" value="MetI-like"/>
</dbReference>
<keyword evidence="4" id="KW-1003">Cell membrane</keyword>
<feature type="domain" description="ABC transmembrane type-1" evidence="10">
    <location>
        <begin position="86"/>
        <end position="313"/>
    </location>
</feature>
<evidence type="ECO:0000256" key="1">
    <source>
        <dbReference type="ARBA" id="ARBA00004651"/>
    </source>
</evidence>